<keyword evidence="4" id="KW-0238">DNA-binding</keyword>
<dbReference type="SMR" id="A0A8T3BHY4"/>
<dbReference type="InterPro" id="IPR051953">
    <property type="entry name" value="Plant_SW-associated_TFs"/>
</dbReference>
<evidence type="ECO:0000256" key="7">
    <source>
        <dbReference type="SAM" id="MobiDB-lite"/>
    </source>
</evidence>
<protein>
    <submittedName>
        <fullName evidence="10">Uncharacterized protein</fullName>
    </submittedName>
</protein>
<dbReference type="PROSITE" id="PS50090">
    <property type="entry name" value="MYB_LIKE"/>
    <property type="match status" value="1"/>
</dbReference>
<dbReference type="GO" id="GO:0003677">
    <property type="term" value="F:DNA binding"/>
    <property type="evidence" value="ECO:0007669"/>
    <property type="project" value="UniProtKB-KW"/>
</dbReference>
<keyword evidence="11" id="KW-1185">Reference proteome</keyword>
<reference evidence="10" key="1">
    <citation type="journal article" date="2022" name="Front. Genet.">
        <title>Chromosome-Scale Assembly of the Dendrobium nobile Genome Provides Insights Into the Molecular Mechanism of the Biosynthesis of the Medicinal Active Ingredient of Dendrobium.</title>
        <authorList>
            <person name="Xu Q."/>
            <person name="Niu S.-C."/>
            <person name="Li K.-L."/>
            <person name="Zheng P.-J."/>
            <person name="Zhang X.-J."/>
            <person name="Jia Y."/>
            <person name="Liu Y."/>
            <person name="Niu Y.-X."/>
            <person name="Yu L.-H."/>
            <person name="Chen D.-F."/>
            <person name="Zhang G.-Q."/>
        </authorList>
    </citation>
    <scope>NUCLEOTIDE SEQUENCE</scope>
    <source>
        <tissue evidence="10">Leaf</tissue>
    </source>
</reference>
<dbReference type="InterPro" id="IPR012337">
    <property type="entry name" value="RNaseH-like_sf"/>
</dbReference>
<proteinExistence type="predicted"/>
<evidence type="ECO:0000256" key="6">
    <source>
        <dbReference type="ARBA" id="ARBA00023242"/>
    </source>
</evidence>
<evidence type="ECO:0000259" key="8">
    <source>
        <dbReference type="PROSITE" id="PS50090"/>
    </source>
</evidence>
<dbReference type="InterPro" id="IPR001005">
    <property type="entry name" value="SANT/Myb"/>
</dbReference>
<sequence>MGYSYILAAIDSFLKWEEAAPFREVTFDYVINFFTHNFVYKFGVPRYIILDNGTSSLILIPTLKSKPSSLASFRELPQAEFLSSRSHPSEDQPQFDLIECIKLFHSQASILFLGEGFIYHEFAFFEIIDEGLPPIVSFINIKRLEHSITNSYCLSEAFSSTLKGIYSGGEDQSWWSAEVSRGVRSQEGRLGCRPERGQVYNRRIQAEIVGCDVNSAELTGSGRAVVRRKARMGSGRGGGRWSGGRRRGAAGRVSGDRRRLVVGGRRRGRCLCRRRRPGGGLTTGGRRQPGGGSAKGGGRCPAVERRPGGGPGAGGGRGLSNGRRRPCRNSEILGSLDSSRRDAQFDYKHAIFGYHFLSNNASTLPNVVRAPDLDPFGLGLDQFWCSLRVKSAEKAQKLRKGLWSPDEDEKLFNHVIRFGIGCWSLVPKRAGLQRCGKSCRLRWINYLRADLKRGSFSQDEEDLIISLRQVLGNSDEDIDIHLSKEIRFSADILVKCEKIERFSALHLESVESTGSLPTLGSVNSGKVLCQHLESVNSGRYPTLGRV</sequence>
<evidence type="ECO:0000256" key="1">
    <source>
        <dbReference type="ARBA" id="ARBA00004123"/>
    </source>
</evidence>
<feature type="region of interest" description="Disordered" evidence="7">
    <location>
        <begin position="271"/>
        <end position="326"/>
    </location>
</feature>
<feature type="domain" description="HTH myb-type" evidence="9">
    <location>
        <begin position="395"/>
        <end position="451"/>
    </location>
</feature>
<dbReference type="PANTHER" id="PTHR47997">
    <property type="entry name" value="MYB DOMAIN PROTEIN 55"/>
    <property type="match status" value="1"/>
</dbReference>
<keyword evidence="2" id="KW-0677">Repeat</keyword>
<comment type="caution">
    <text evidence="10">The sequence shown here is derived from an EMBL/GenBank/DDBJ whole genome shotgun (WGS) entry which is preliminary data.</text>
</comment>
<dbReference type="OrthoDB" id="2143914at2759"/>
<dbReference type="FunFam" id="1.10.10.60:FF:000158">
    <property type="entry name" value="MYB transcription factor"/>
    <property type="match status" value="1"/>
</dbReference>
<dbReference type="Gene3D" id="1.10.10.60">
    <property type="entry name" value="Homeodomain-like"/>
    <property type="match status" value="1"/>
</dbReference>
<evidence type="ECO:0000256" key="5">
    <source>
        <dbReference type="ARBA" id="ARBA00023163"/>
    </source>
</evidence>
<dbReference type="InterPro" id="IPR017930">
    <property type="entry name" value="Myb_dom"/>
</dbReference>
<dbReference type="SMART" id="SM00717">
    <property type="entry name" value="SANT"/>
    <property type="match status" value="1"/>
</dbReference>
<dbReference type="InterPro" id="IPR009057">
    <property type="entry name" value="Homeodomain-like_sf"/>
</dbReference>
<feature type="region of interest" description="Disordered" evidence="7">
    <location>
        <begin position="229"/>
        <end position="258"/>
    </location>
</feature>
<accession>A0A8T3BHY4</accession>
<feature type="domain" description="Myb-like" evidence="8">
    <location>
        <begin position="395"/>
        <end position="447"/>
    </location>
</feature>
<dbReference type="PROSITE" id="PS51294">
    <property type="entry name" value="HTH_MYB"/>
    <property type="match status" value="1"/>
</dbReference>
<dbReference type="SUPFAM" id="SSF46689">
    <property type="entry name" value="Homeodomain-like"/>
    <property type="match status" value="1"/>
</dbReference>
<evidence type="ECO:0000256" key="4">
    <source>
        <dbReference type="ARBA" id="ARBA00023125"/>
    </source>
</evidence>
<feature type="compositionally biased region" description="Gly residues" evidence="7">
    <location>
        <begin position="278"/>
        <end position="299"/>
    </location>
</feature>
<dbReference type="PANTHER" id="PTHR47997:SF75">
    <property type="entry name" value="MYB DOMAIN PROTEIN 55"/>
    <property type="match status" value="1"/>
</dbReference>
<keyword evidence="3" id="KW-0805">Transcription regulation</keyword>
<organism evidence="10 11">
    <name type="scientific">Dendrobium nobile</name>
    <name type="common">Orchid</name>
    <dbReference type="NCBI Taxonomy" id="94219"/>
    <lineage>
        <taxon>Eukaryota</taxon>
        <taxon>Viridiplantae</taxon>
        <taxon>Streptophyta</taxon>
        <taxon>Embryophyta</taxon>
        <taxon>Tracheophyta</taxon>
        <taxon>Spermatophyta</taxon>
        <taxon>Magnoliopsida</taxon>
        <taxon>Liliopsida</taxon>
        <taxon>Asparagales</taxon>
        <taxon>Orchidaceae</taxon>
        <taxon>Epidendroideae</taxon>
        <taxon>Malaxideae</taxon>
        <taxon>Dendrobiinae</taxon>
        <taxon>Dendrobium</taxon>
    </lineage>
</organism>
<evidence type="ECO:0000256" key="3">
    <source>
        <dbReference type="ARBA" id="ARBA00023015"/>
    </source>
</evidence>
<evidence type="ECO:0000313" key="11">
    <source>
        <dbReference type="Proteomes" id="UP000829196"/>
    </source>
</evidence>
<dbReference type="AlphaFoldDB" id="A0A8T3BHY4"/>
<dbReference type="GO" id="GO:0005634">
    <property type="term" value="C:nucleus"/>
    <property type="evidence" value="ECO:0007669"/>
    <property type="project" value="UniProtKB-SubCell"/>
</dbReference>
<gene>
    <name evidence="10" type="ORF">KFK09_009611</name>
</gene>
<dbReference type="InterPro" id="IPR036397">
    <property type="entry name" value="RNaseH_sf"/>
</dbReference>
<feature type="compositionally biased region" description="Gly residues" evidence="7">
    <location>
        <begin position="308"/>
        <end position="319"/>
    </location>
</feature>
<dbReference type="EMBL" id="JAGYWB010000008">
    <property type="protein sequence ID" value="KAI0513584.1"/>
    <property type="molecule type" value="Genomic_DNA"/>
</dbReference>
<dbReference type="Pfam" id="PF00249">
    <property type="entry name" value="Myb_DNA-binding"/>
    <property type="match status" value="1"/>
</dbReference>
<dbReference type="Proteomes" id="UP000829196">
    <property type="component" value="Unassembled WGS sequence"/>
</dbReference>
<evidence type="ECO:0000256" key="2">
    <source>
        <dbReference type="ARBA" id="ARBA00022737"/>
    </source>
</evidence>
<dbReference type="Gene3D" id="3.30.420.10">
    <property type="entry name" value="Ribonuclease H-like superfamily/Ribonuclease H"/>
    <property type="match status" value="1"/>
</dbReference>
<dbReference type="CDD" id="cd00167">
    <property type="entry name" value="SANT"/>
    <property type="match status" value="1"/>
</dbReference>
<keyword evidence="5" id="KW-0804">Transcription</keyword>
<keyword evidence="6" id="KW-0539">Nucleus</keyword>
<evidence type="ECO:0000313" key="10">
    <source>
        <dbReference type="EMBL" id="KAI0513584.1"/>
    </source>
</evidence>
<comment type="subcellular location">
    <subcellularLocation>
        <location evidence="1">Nucleus</location>
    </subcellularLocation>
</comment>
<evidence type="ECO:0000259" key="9">
    <source>
        <dbReference type="PROSITE" id="PS51294"/>
    </source>
</evidence>
<name>A0A8T3BHY4_DENNO</name>
<dbReference type="SUPFAM" id="SSF53098">
    <property type="entry name" value="Ribonuclease H-like"/>
    <property type="match status" value="1"/>
</dbReference>